<evidence type="ECO:0000256" key="1">
    <source>
        <dbReference type="SAM" id="SignalP"/>
    </source>
</evidence>
<organism evidence="2 3">
    <name type="scientific">Labilithrix luteola</name>
    <dbReference type="NCBI Taxonomy" id="1391654"/>
    <lineage>
        <taxon>Bacteria</taxon>
        <taxon>Pseudomonadati</taxon>
        <taxon>Myxococcota</taxon>
        <taxon>Polyangia</taxon>
        <taxon>Polyangiales</taxon>
        <taxon>Labilitrichaceae</taxon>
        <taxon>Labilithrix</taxon>
    </lineage>
</organism>
<feature type="chain" id="PRO_5005466311" description="Lipoprotein" evidence="1">
    <location>
        <begin position="31"/>
        <end position="320"/>
    </location>
</feature>
<name>A0A0K1PYR6_9BACT</name>
<dbReference type="AlphaFoldDB" id="A0A0K1PYR6"/>
<proteinExistence type="predicted"/>
<dbReference type="RefSeq" id="WP_146649587.1">
    <property type="nucleotide sequence ID" value="NZ_CP012333.1"/>
</dbReference>
<reference evidence="2 3" key="1">
    <citation type="submission" date="2015-08" db="EMBL/GenBank/DDBJ databases">
        <authorList>
            <person name="Babu N.S."/>
            <person name="Beckwith C.J."/>
            <person name="Beseler K.G."/>
            <person name="Brison A."/>
            <person name="Carone J.V."/>
            <person name="Caskin T.P."/>
            <person name="Diamond M."/>
            <person name="Durham M.E."/>
            <person name="Foxe J.M."/>
            <person name="Go M."/>
            <person name="Henderson B.A."/>
            <person name="Jones I.B."/>
            <person name="McGettigan J.A."/>
            <person name="Micheletti S.J."/>
            <person name="Nasrallah M.E."/>
            <person name="Ortiz D."/>
            <person name="Piller C.R."/>
            <person name="Privatt S.R."/>
            <person name="Schneider S.L."/>
            <person name="Sharp S."/>
            <person name="Smith T.C."/>
            <person name="Stanton J.D."/>
            <person name="Ullery H.E."/>
            <person name="Wilson R.J."/>
            <person name="Serrano M.G."/>
            <person name="Buck G."/>
            <person name="Lee V."/>
            <person name="Wang Y."/>
            <person name="Carvalho R."/>
            <person name="Voegtly L."/>
            <person name="Shi R."/>
            <person name="Duckworth R."/>
            <person name="Johnson A."/>
            <person name="Loviza R."/>
            <person name="Walstead R."/>
            <person name="Shah Z."/>
            <person name="Kiflezghi M."/>
            <person name="Wade K."/>
            <person name="Ball S.L."/>
            <person name="Bradley K.W."/>
            <person name="Asai D.J."/>
            <person name="Bowman C.A."/>
            <person name="Russell D.A."/>
            <person name="Pope W.H."/>
            <person name="Jacobs-Sera D."/>
            <person name="Hendrix R.W."/>
            <person name="Hatfull G.F."/>
        </authorList>
    </citation>
    <scope>NUCLEOTIDE SEQUENCE [LARGE SCALE GENOMIC DNA]</scope>
    <source>
        <strain evidence="2 3">DSM 27648</strain>
    </source>
</reference>
<dbReference type="PROSITE" id="PS51257">
    <property type="entry name" value="PROKAR_LIPOPROTEIN"/>
    <property type="match status" value="1"/>
</dbReference>
<evidence type="ECO:0000313" key="3">
    <source>
        <dbReference type="Proteomes" id="UP000064967"/>
    </source>
</evidence>
<keyword evidence="3" id="KW-1185">Reference proteome</keyword>
<dbReference type="KEGG" id="llu:AKJ09_05306"/>
<feature type="signal peptide" evidence="1">
    <location>
        <begin position="1"/>
        <end position="30"/>
    </location>
</feature>
<protein>
    <recommendedName>
        <fullName evidence="4">Lipoprotein</fullName>
    </recommendedName>
</protein>
<gene>
    <name evidence="2" type="ORF">AKJ09_05306</name>
</gene>
<accession>A0A0K1PYR6</accession>
<dbReference type="Proteomes" id="UP000064967">
    <property type="component" value="Chromosome"/>
</dbReference>
<keyword evidence="1" id="KW-0732">Signal</keyword>
<evidence type="ECO:0000313" key="2">
    <source>
        <dbReference type="EMBL" id="AKU98642.1"/>
    </source>
</evidence>
<dbReference type="EMBL" id="CP012333">
    <property type="protein sequence ID" value="AKU98642.1"/>
    <property type="molecule type" value="Genomic_DNA"/>
</dbReference>
<sequence length="320" mass="33098">MKDRALSAIAFAPVVVVPFALLGCSGSADSSTGSSAVLTPVQSAATEAADNAAAIDAAMIDPYVYADYGNGYWVYSARVAASTVASRPVPRPLDTLLRTWGAIVDATCVSGDDIVDDDGDGVPASWSASFGCTNVPAGSQTSTVTGGVTIQDTDDTSSDSGFVVGFQSFLVDVVRSDGFGRSRTLTGRAYLVASGSPPASYTVRQRLNIVFTLVQPTKADLNASYASDTQALYVPDPLVLSTTPFSLGTLTLSGASSVVIGGAGYPLSRTSDPPLHWNRGCRMQSPPGLGFDSGALVYSNVNGANVRIQFDGCVDRQVTY</sequence>
<evidence type="ECO:0008006" key="4">
    <source>
        <dbReference type="Google" id="ProtNLM"/>
    </source>
</evidence>